<evidence type="ECO:0008006" key="7">
    <source>
        <dbReference type="Google" id="ProtNLM"/>
    </source>
</evidence>
<reference evidence="5 6" key="1">
    <citation type="submission" date="2020-09" db="EMBL/GenBank/DDBJ databases">
        <title>Eikenella S3660 sp. nov., isolated from a throat swab.</title>
        <authorList>
            <person name="Buhl M."/>
        </authorList>
    </citation>
    <scope>NUCLEOTIDE SEQUENCE [LARGE SCALE GENOMIC DNA]</scope>
    <source>
        <strain evidence="5 6">S3360</strain>
    </source>
</reference>
<feature type="compositionally biased region" description="Gly residues" evidence="2">
    <location>
        <begin position="793"/>
        <end position="803"/>
    </location>
</feature>
<keyword evidence="6" id="KW-1185">Reference proteome</keyword>
<feature type="coiled-coil region" evidence="1">
    <location>
        <begin position="213"/>
        <end position="240"/>
    </location>
</feature>
<feature type="compositionally biased region" description="Polar residues" evidence="2">
    <location>
        <begin position="519"/>
        <end position="534"/>
    </location>
</feature>
<gene>
    <name evidence="5" type="ORF">H9Q10_01045</name>
</gene>
<sequence>MHHPTLSHMVESTDQGARNLVNALVQAAPKIAQARDNIRAGAMHDADIAEEVVQAAEKLNQIREQGDSVADYLAQQGLFGEDMNAVSRELLAFFEEHKRSGKAIATLLRNYYDALAAQGNPNQQDVFGEQAAPDKQQLLEQTINDYEQEHGRSADNRQLFGRADERPAGEPVSETEPQPAGRRSDEAGTGEDPRGTGRDGEIFRQQLNKIINDRLAQEKGNNLRERLAKLRQETTEKDREEFLADYAKQIDAIQHDKVSADMHAQMHNQLREVMEAVGFKRDGVIGKEDFLEQLGRFWDEQQNPNNLKLSRSVSTQEKYEQRIDELFAGSKPNYSGQRVLDRSDMLDMLGYGDMPLHLVESKVVQGLDNHPQMTAEVWKKIPEWVDKPAAVFESDTDKDRLVFIAPEKVAGRPVRIIIEPNGNHLEAHILVNAYDANSRMPWQRWVRDGLLKYMDMANAHTVLGSSGSNAALPTRQPSRFGSSEAQSFRSQLNGMLAQSRGRKKILTEKNLQGYLKNNPALSVNPSRNTQSTATPERVAEIRQQVERAVGRRNMRLIEVLTAEEASRPNGAQDLRGVEGWYDPQSKRITLIADNLPNARTAQFAAWHELGHRKIDVAGWQQWRGVLEQARLNPTIKQLAQTILRQRKAAGEAINFDQATEEAAVELYSAMKNSDYAALEDKYKVSVPLAMRSGLAGYFSRFAKRLQAVLARAFGIQHTDFGDHEVFELLRKIDRAEENNASPDARQQRAIEQGFMTEQQWEDLLNERLQPGRMAGRDGDTRSTGTSPAEQRGMGAGAGEGAVGSGTRRADTTPALRHFFHGTHADVSAFDLDHPGRKDHGWLGTGVYLTDNPDAAEAYAYAKGRRNEGGQNVMPLAIKLENPYIADKDLKTRMQHTDRQTADALTRRLQEMGHDGVILKLGDDAHEVVVFDPANVRSVHAQFAEDKAGENGLLYSRSVAEMTDKAKPGWLDRNELGEWEKGLALYHGVGRTLKPLLAKLKLANTAPQEFTEMMRDYRSQR</sequence>
<feature type="region of interest" description="Disordered" evidence="2">
    <location>
        <begin position="150"/>
        <end position="202"/>
    </location>
</feature>
<proteinExistence type="predicted"/>
<feature type="compositionally biased region" description="Basic and acidic residues" evidence="2">
    <location>
        <begin position="182"/>
        <end position="202"/>
    </location>
</feature>
<evidence type="ECO:0000313" key="5">
    <source>
        <dbReference type="EMBL" id="MBH5328260.1"/>
    </source>
</evidence>
<protein>
    <recommendedName>
        <fullName evidence="7">Phage MuF C-terminal domain-containing protein</fullName>
    </recommendedName>
</protein>
<feature type="domain" description="Phage MuF C-terminal" evidence="4">
    <location>
        <begin position="364"/>
        <end position="456"/>
    </location>
</feature>
<name>A0ABS0N7J8_9NEIS</name>
<dbReference type="Pfam" id="PF18760">
    <property type="entry name" value="ART-PolyVal"/>
    <property type="match status" value="1"/>
</dbReference>
<evidence type="ECO:0000259" key="3">
    <source>
        <dbReference type="Pfam" id="PF18760"/>
    </source>
</evidence>
<evidence type="ECO:0000259" key="4">
    <source>
        <dbReference type="Pfam" id="PF18819"/>
    </source>
</evidence>
<accession>A0ABS0N7J8</accession>
<dbReference type="Proteomes" id="UP000768471">
    <property type="component" value="Unassembled WGS sequence"/>
</dbReference>
<dbReference type="EMBL" id="JACSGR010000001">
    <property type="protein sequence ID" value="MBH5328260.1"/>
    <property type="molecule type" value="Genomic_DNA"/>
</dbReference>
<dbReference type="Pfam" id="PF18819">
    <property type="entry name" value="MuF_C"/>
    <property type="match status" value="1"/>
</dbReference>
<feature type="domain" description="ART-PolyVal-like" evidence="3">
    <location>
        <begin position="816"/>
        <end position="940"/>
    </location>
</feature>
<dbReference type="InterPro" id="IPR049522">
    <property type="entry name" value="ART-PolyVal_dom"/>
</dbReference>
<feature type="region of interest" description="Disordered" evidence="2">
    <location>
        <begin position="516"/>
        <end position="535"/>
    </location>
</feature>
<evidence type="ECO:0000256" key="2">
    <source>
        <dbReference type="SAM" id="MobiDB-lite"/>
    </source>
</evidence>
<evidence type="ECO:0000313" key="6">
    <source>
        <dbReference type="Proteomes" id="UP000768471"/>
    </source>
</evidence>
<evidence type="ECO:0000256" key="1">
    <source>
        <dbReference type="SAM" id="Coils"/>
    </source>
</evidence>
<keyword evidence="1" id="KW-0175">Coiled coil</keyword>
<feature type="region of interest" description="Disordered" evidence="2">
    <location>
        <begin position="770"/>
        <end position="807"/>
    </location>
</feature>
<dbReference type="RefSeq" id="WP_197902185.1">
    <property type="nucleotide sequence ID" value="NZ_JACSGR010000001.1"/>
</dbReference>
<organism evidence="5 6">
    <name type="scientific">Eikenella glucosivorans</name>
    <dbReference type="NCBI Taxonomy" id="2766967"/>
    <lineage>
        <taxon>Bacteria</taxon>
        <taxon>Pseudomonadati</taxon>
        <taxon>Pseudomonadota</taxon>
        <taxon>Betaproteobacteria</taxon>
        <taxon>Neisseriales</taxon>
        <taxon>Neisseriaceae</taxon>
        <taxon>Eikenella</taxon>
    </lineage>
</organism>
<comment type="caution">
    <text evidence="5">The sequence shown here is derived from an EMBL/GenBank/DDBJ whole genome shotgun (WGS) entry which is preliminary data.</text>
</comment>
<dbReference type="InterPro" id="IPR041131">
    <property type="entry name" value="MuF_C"/>
</dbReference>